<keyword evidence="2" id="KW-1185">Reference proteome</keyword>
<accession>A0A4C1UNV1</accession>
<gene>
    <name evidence="1" type="ORF">EVAR_12686_1</name>
</gene>
<proteinExistence type="predicted"/>
<organism evidence="1 2">
    <name type="scientific">Eumeta variegata</name>
    <name type="common">Bagworm moth</name>
    <name type="synonym">Eumeta japonica</name>
    <dbReference type="NCBI Taxonomy" id="151549"/>
    <lineage>
        <taxon>Eukaryota</taxon>
        <taxon>Metazoa</taxon>
        <taxon>Ecdysozoa</taxon>
        <taxon>Arthropoda</taxon>
        <taxon>Hexapoda</taxon>
        <taxon>Insecta</taxon>
        <taxon>Pterygota</taxon>
        <taxon>Neoptera</taxon>
        <taxon>Endopterygota</taxon>
        <taxon>Lepidoptera</taxon>
        <taxon>Glossata</taxon>
        <taxon>Ditrysia</taxon>
        <taxon>Tineoidea</taxon>
        <taxon>Psychidae</taxon>
        <taxon>Oiketicinae</taxon>
        <taxon>Eumeta</taxon>
    </lineage>
</organism>
<dbReference type="Proteomes" id="UP000299102">
    <property type="component" value="Unassembled WGS sequence"/>
</dbReference>
<reference evidence="1 2" key="1">
    <citation type="journal article" date="2019" name="Commun. Biol.">
        <title>The bagworm genome reveals a unique fibroin gene that provides high tensile strength.</title>
        <authorList>
            <person name="Kono N."/>
            <person name="Nakamura H."/>
            <person name="Ohtoshi R."/>
            <person name="Tomita M."/>
            <person name="Numata K."/>
            <person name="Arakawa K."/>
        </authorList>
    </citation>
    <scope>NUCLEOTIDE SEQUENCE [LARGE SCALE GENOMIC DNA]</scope>
</reference>
<dbReference type="AlphaFoldDB" id="A0A4C1UNV1"/>
<evidence type="ECO:0000313" key="2">
    <source>
        <dbReference type="Proteomes" id="UP000299102"/>
    </source>
</evidence>
<dbReference type="EMBL" id="BGZK01000197">
    <property type="protein sequence ID" value="GBP27642.1"/>
    <property type="molecule type" value="Genomic_DNA"/>
</dbReference>
<evidence type="ECO:0000313" key="1">
    <source>
        <dbReference type="EMBL" id="GBP27642.1"/>
    </source>
</evidence>
<name>A0A4C1UNV1_EUMVA</name>
<comment type="caution">
    <text evidence="1">The sequence shown here is derived from an EMBL/GenBank/DDBJ whole genome shotgun (WGS) entry which is preliminary data.</text>
</comment>
<sequence length="191" mass="21206">MNNLNHVIIPYLHSLPCVLPSPFVSVLLHRRRNVPGQQARVSERAAPLGMYTGSSSAAHVAHSKSCTRYDVTDARSGRLIDTRSSQTAVKVTAVIITTKAYEQVSSRRVNKWSPPPMDICSLKDMRLHNQFVADFLEGNSIYRKGEIGLMGHVATRNLLLKSKHLSIGDREDFQLGLKTLGRMPGAWELSS</sequence>
<protein>
    <submittedName>
        <fullName evidence="1">Uncharacterized protein</fullName>
    </submittedName>
</protein>